<feature type="repeat" description="Filamin" evidence="3">
    <location>
        <begin position="279"/>
        <end position="391"/>
    </location>
</feature>
<feature type="repeat" description="Filamin" evidence="3">
    <location>
        <begin position="569"/>
        <end position="668"/>
    </location>
</feature>
<comment type="caution">
    <text evidence="5">The sequence shown here is derived from an EMBL/GenBank/DDBJ whole genome shotgun (WGS) entry which is preliminary data.</text>
</comment>
<feature type="compositionally biased region" description="Acidic residues" evidence="4">
    <location>
        <begin position="850"/>
        <end position="860"/>
    </location>
</feature>
<feature type="repeat" description="Filamin" evidence="3">
    <location>
        <begin position="1391"/>
        <end position="1501"/>
    </location>
</feature>
<dbReference type="InterPro" id="IPR017868">
    <property type="entry name" value="Filamin/ABP280_repeat-like"/>
</dbReference>
<feature type="repeat" description="Filamin" evidence="3">
    <location>
        <begin position="389"/>
        <end position="481"/>
    </location>
</feature>
<reference evidence="5" key="1">
    <citation type="submission" date="2021-02" db="EMBL/GenBank/DDBJ databases">
        <authorList>
            <person name="Nowell W R."/>
        </authorList>
    </citation>
    <scope>NUCLEOTIDE SEQUENCE</scope>
</reference>
<dbReference type="Proteomes" id="UP000663825">
    <property type="component" value="Unassembled WGS sequence"/>
</dbReference>
<organism evidence="5 6">
    <name type="scientific">Rotaria socialis</name>
    <dbReference type="NCBI Taxonomy" id="392032"/>
    <lineage>
        <taxon>Eukaryota</taxon>
        <taxon>Metazoa</taxon>
        <taxon>Spiralia</taxon>
        <taxon>Gnathifera</taxon>
        <taxon>Rotifera</taxon>
        <taxon>Eurotatoria</taxon>
        <taxon>Bdelloidea</taxon>
        <taxon>Philodinida</taxon>
        <taxon>Philodinidae</taxon>
        <taxon>Rotaria</taxon>
    </lineage>
</organism>
<dbReference type="PROSITE" id="PS50194">
    <property type="entry name" value="FILAMIN_REPEAT"/>
    <property type="match status" value="14"/>
</dbReference>
<dbReference type="EMBL" id="CAJNXB010004832">
    <property type="protein sequence ID" value="CAF3395390.1"/>
    <property type="molecule type" value="Genomic_DNA"/>
</dbReference>
<name>A0A817ZMY2_9BILA</name>
<evidence type="ECO:0000256" key="4">
    <source>
        <dbReference type="SAM" id="MobiDB-lite"/>
    </source>
</evidence>
<feature type="region of interest" description="Disordered" evidence="4">
    <location>
        <begin position="1557"/>
        <end position="1576"/>
    </location>
</feature>
<feature type="repeat" description="Filamin" evidence="3">
    <location>
        <begin position="489"/>
        <end position="571"/>
    </location>
</feature>
<proteinExistence type="inferred from homology"/>
<feature type="repeat" description="Filamin" evidence="3">
    <location>
        <begin position="670"/>
        <end position="740"/>
    </location>
</feature>
<dbReference type="SMART" id="SM00557">
    <property type="entry name" value="IG_FLMN"/>
    <property type="match status" value="9"/>
</dbReference>
<feature type="repeat" description="Filamin" evidence="3">
    <location>
        <begin position="189"/>
        <end position="281"/>
    </location>
</feature>
<feature type="repeat" description="Filamin" evidence="3">
    <location>
        <begin position="759"/>
        <end position="838"/>
    </location>
</feature>
<evidence type="ECO:0000256" key="3">
    <source>
        <dbReference type="PROSITE-ProRule" id="PRU00087"/>
    </source>
</evidence>
<feature type="region of interest" description="Disordered" evidence="4">
    <location>
        <begin position="841"/>
        <end position="860"/>
    </location>
</feature>
<evidence type="ECO:0000256" key="2">
    <source>
        <dbReference type="ARBA" id="ARBA00022737"/>
    </source>
</evidence>
<feature type="repeat" description="Filamin" evidence="3">
    <location>
        <begin position="1733"/>
        <end position="1807"/>
    </location>
</feature>
<evidence type="ECO:0000313" key="6">
    <source>
        <dbReference type="Proteomes" id="UP000663825"/>
    </source>
</evidence>
<gene>
    <name evidence="5" type="ORF">TIS948_LOCUS27221</name>
</gene>
<feature type="compositionally biased region" description="Low complexity" evidence="4">
    <location>
        <begin position="1234"/>
        <end position="1243"/>
    </location>
</feature>
<dbReference type="InterPro" id="IPR001298">
    <property type="entry name" value="Filamin/ABP280_rpt"/>
</dbReference>
<feature type="repeat" description="Filamin" evidence="3">
    <location>
        <begin position="98"/>
        <end position="191"/>
    </location>
</feature>
<feature type="repeat" description="Filamin" evidence="3">
    <location>
        <begin position="1050"/>
        <end position="1120"/>
    </location>
</feature>
<feature type="repeat" description="Filamin" evidence="3">
    <location>
        <begin position="856"/>
        <end position="951"/>
    </location>
</feature>
<feature type="compositionally biased region" description="Polar residues" evidence="4">
    <location>
        <begin position="1295"/>
        <end position="1304"/>
    </location>
</feature>
<dbReference type="Gene3D" id="2.60.40.10">
    <property type="entry name" value="Immunoglobulins"/>
    <property type="match status" value="10"/>
</dbReference>
<feature type="region of interest" description="Disordered" evidence="4">
    <location>
        <begin position="1218"/>
        <end position="1245"/>
    </location>
</feature>
<evidence type="ECO:0000313" key="5">
    <source>
        <dbReference type="EMBL" id="CAF3395390.1"/>
    </source>
</evidence>
<protein>
    <submittedName>
        <fullName evidence="5">Uncharacterized protein</fullName>
    </submittedName>
</protein>
<accession>A0A817ZMY2</accession>
<dbReference type="GO" id="GO:0051015">
    <property type="term" value="F:actin filament binding"/>
    <property type="evidence" value="ECO:0007669"/>
    <property type="project" value="InterPro"/>
</dbReference>
<keyword evidence="2" id="KW-0677">Repeat</keyword>
<feature type="repeat" description="Filamin" evidence="3">
    <location>
        <begin position="29"/>
        <end position="100"/>
    </location>
</feature>
<dbReference type="Pfam" id="PF00630">
    <property type="entry name" value="Filamin"/>
    <property type="match status" value="8"/>
</dbReference>
<dbReference type="InterPro" id="IPR044801">
    <property type="entry name" value="Filamin"/>
</dbReference>
<comment type="similarity">
    <text evidence="1">Belongs to the filamin family.</text>
</comment>
<sequence>METYGSPCLLQTYDTNRLIISDIPKFLIIDQPVDFTIDVSKAGKGEIEVAINNGQVKNHVKPLGKSKFHFTFIPKLNEPHSISITFNGHQVVGFPKQCSIITSDNVKFRGPSLRPVLLGLETWFTIDITYSDLSDLHVTIFTPSNDKLNPSTLLTSDGLRVDWTPMEIGIYRIHLTLFGFSLPGSPLTMKCYDPKKVIIKPPLRDSMIRIPTRFIIDASKAGEGDLAISVNHSGRNIPNEINPIGNGRLEIQFTPQKAVTHYCNILFNHEHVPGSPLAVNVMETQRVIAIGKGLGSVPINNPTSFTVHTPNDSTGQLKCLIKGGVNDIFCYDLKDVKNFAGSDDRLISCLITKIDLNRYEVTYTTDRVGEFYIEIFYDNIQIDSSPFLVRSFDANQIKILHFPSSAIAGSSTSFIIDATDSGAGSLEIAISRNGKNIPNYVQNEGTARFRIKFIPDQPCIHQVQIKFNGTDIHGSPYLCNVISSEFIFENYEYAPIHKRTSFSIKPKSNFNSNIYFDIKNSAGNDIKGKLEKISMNSFAIDFIPNEIGDHEIRFYNDEDKKFIMTKFICQVYDPSKIRVSDLPLAIARQPYKFTLHTADAGHGVLSVKIKQNGDKLSHELTQISTYIYQISFTPETEDECIVQISFNGENNFRTLVIPVRNDCEQVHVSSIPSGVIDRPVTFTIDGADSDLVSILVTESQSNRVVSHTMTPISNDKNNYEISFIPTAARQHIVSISYDGKLLSTHHVDVCNVNKIHVSSIRDGIVGASSIFSVDTQGAGEGHLEVTISNGQRTLPAELKSIQARKFDIAFVPEMSGIHSIDLAFNGVSIEGSPFTINVADPLTSDNSASEVDDNDDDDDDDDYEFLIGGELQGTKVGEVAWVICETSITDIYEDFNIYVTDPHKVIVKHSRIQDSFGRWRIEYEPTEEGIYQIQIDSNKSPINLAVMDVLPADYERTVFGERIVYPNSLNFISIMSNNENIKVQLRSSNNIEVPIEIERHGLEWKISYSLTAIGTYQLTIIDEDDQKLYDLFCITETIDLFRNGGIEDITKIIIDHKKVFADDVNVIVKDPLAHTIPAAFYRNSNRDLVIEYIPVRADIHEVFIRTQNKVLDVCPIRIMAFTAQQPYDPVPRVQIKEILEHTFEGVIDENNKLEICVTDPFERPIPFQRSKNEHGELTLSLSPVRIGTHWICMSNDDNDSFAVLPIFAFDDDYVPLSPLDTPSPNDRTLRDENNTNNNNNSNSVSDLFSPVKELTTISEISEFQSSRLSSISPARLTSSIKEAVTNTAPPDAHESSITPTCNDRSSPQVQILDINDLIDPCVRTISRFTFKDPNNKFNIAIYDANRDEIAYHAEHLSDGRKRISYQPTIVGHVEIHILEDNELITDNPLIVYAFDPSAVHLINFPKKIQINTTHEFHIDPTQAGKGTLKIMIKGFVTFALFSLHFQLLFADPNNQHVPIHVEKQSNYYITVQFKPTIAGPHTVSILFNRIPISRTPSQIIVENVEQIQIVRLPELEERGRSIYSKHELFLLAQQQERPHALPSQVFRTLLSKSNEVLSRKKDSSATKHHGNEQIIRSEETHQTKIQSIPLNETEIQRLQSLKEKFDRGQPIDIIFNPRLYPFKILLQNAYPLVDTDVHFLVDHPHVAYVHITINGMKVPLLATRQHNDTFLLKFRPTIAGDYLITLKDFLGQHILGCPVNFPVYNPNGVHLEPFHPLQAINDCHFICTLLFTPIEFITHTLILLLGNVDNVGQGKFFVMIYNQLKPIQIPCHLQSLTKNRCRISFSPSKIGTYRIYLAYRNIPINGM</sequence>
<dbReference type="InterPro" id="IPR014756">
    <property type="entry name" value="Ig_E-set"/>
</dbReference>
<feature type="region of interest" description="Disordered" evidence="4">
    <location>
        <begin position="1285"/>
        <end position="1304"/>
    </location>
</feature>
<evidence type="ECO:0000256" key="1">
    <source>
        <dbReference type="ARBA" id="ARBA00009238"/>
    </source>
</evidence>
<feature type="repeat" description="Filamin" evidence="3">
    <location>
        <begin position="1335"/>
        <end position="1393"/>
    </location>
</feature>
<dbReference type="GO" id="GO:0030036">
    <property type="term" value="P:actin cytoskeleton organization"/>
    <property type="evidence" value="ECO:0007669"/>
    <property type="project" value="InterPro"/>
</dbReference>
<dbReference type="InterPro" id="IPR013783">
    <property type="entry name" value="Ig-like_fold"/>
</dbReference>
<dbReference type="OrthoDB" id="18740at2759"/>
<dbReference type="SUPFAM" id="SSF81296">
    <property type="entry name" value="E set domains"/>
    <property type="match status" value="12"/>
</dbReference>
<dbReference type="PANTHER" id="PTHR38537">
    <property type="entry name" value="JITTERBUG, ISOFORM N"/>
    <property type="match status" value="1"/>
</dbReference>
<dbReference type="PANTHER" id="PTHR38537:SF13">
    <property type="entry name" value="JITTERBUG, ISOFORM N"/>
    <property type="match status" value="1"/>
</dbReference>